<evidence type="ECO:0000256" key="4">
    <source>
        <dbReference type="SAM" id="SignalP"/>
    </source>
</evidence>
<reference evidence="6" key="1">
    <citation type="submission" date="2007-08" db="EMBL/GenBank/DDBJ databases">
        <title>Cloning and characterization of Ale o 2.</title>
        <authorList>
            <person name="Ramjan S.F.R."/>
            <person name="Chew F.T."/>
        </authorList>
    </citation>
    <scope>NUCLEOTIDE SEQUENCE</scope>
</reference>
<evidence type="ECO:0000256" key="2">
    <source>
        <dbReference type="ARBA" id="ARBA00006370"/>
    </source>
</evidence>
<feature type="signal peptide" evidence="4">
    <location>
        <begin position="1"/>
        <end position="16"/>
    </location>
</feature>
<comment type="subcellular location">
    <subcellularLocation>
        <location evidence="1">Secreted</location>
    </subcellularLocation>
</comment>
<dbReference type="InterPro" id="IPR003172">
    <property type="entry name" value="ML_dom"/>
</dbReference>
<dbReference type="SUPFAM" id="SSF81296">
    <property type="entry name" value="E set domains"/>
    <property type="match status" value="1"/>
</dbReference>
<evidence type="ECO:0000313" key="6">
    <source>
        <dbReference type="EMBL" id="ABU97461.1"/>
    </source>
</evidence>
<dbReference type="InterPro" id="IPR039670">
    <property type="entry name" value="NPC2-like"/>
</dbReference>
<dbReference type="FunFam" id="2.60.40.770:FF:000001">
    <property type="entry name" value="NPC intracellular cholesterol transporter 2"/>
    <property type="match status" value="1"/>
</dbReference>
<dbReference type="InterPro" id="IPR014756">
    <property type="entry name" value="Ig_E-set"/>
</dbReference>
<dbReference type="Pfam" id="PF02221">
    <property type="entry name" value="E1_DerP2_DerF2"/>
    <property type="match status" value="1"/>
</dbReference>
<dbReference type="SMART" id="SM00737">
    <property type="entry name" value="ML"/>
    <property type="match status" value="1"/>
</dbReference>
<comment type="similarity">
    <text evidence="2">Belongs to the NPC2 family.</text>
</comment>
<keyword evidence="4" id="KW-0732">Signal</keyword>
<organism evidence="6">
    <name type="scientific">Aleuroglyphus ovatus</name>
    <name type="common">Brown-legged grain mite</name>
    <name type="synonym">Tyroglyphus ovatus</name>
    <dbReference type="NCBI Taxonomy" id="212130"/>
    <lineage>
        <taxon>Eukaryota</taxon>
        <taxon>Metazoa</taxon>
        <taxon>Ecdysozoa</taxon>
        <taxon>Arthropoda</taxon>
        <taxon>Chelicerata</taxon>
        <taxon>Arachnida</taxon>
        <taxon>Acari</taxon>
        <taxon>Acariformes</taxon>
        <taxon>Sarcoptiformes</taxon>
        <taxon>Astigmata</taxon>
        <taxon>Acaroidea</taxon>
        <taxon>Acaridae</taxon>
        <taxon>Tyrophaginae</taxon>
        <taxon>Aleuroglyphus</taxon>
    </lineage>
</organism>
<accession>A7XZH4</accession>
<dbReference type="PANTHER" id="PTHR11306:SF68">
    <property type="entry name" value="NPC INTRACELLULAR CHOLESTEROL TRANSPORTER 2"/>
    <property type="match status" value="1"/>
</dbReference>
<dbReference type="PANTHER" id="PTHR11306">
    <property type="entry name" value="NIEMANN PICK TYPE C2 PROTEIN NPC2-RELATED"/>
    <property type="match status" value="1"/>
</dbReference>
<feature type="domain" description="MD-2-related lipid-recognition" evidence="5">
    <location>
        <begin position="21"/>
        <end position="138"/>
    </location>
</feature>
<name>A7XZH4_ALEOV</name>
<dbReference type="GO" id="GO:0015918">
    <property type="term" value="P:sterol transport"/>
    <property type="evidence" value="ECO:0007669"/>
    <property type="project" value="InterPro"/>
</dbReference>
<keyword evidence="3" id="KW-0964">Secreted</keyword>
<dbReference type="EMBL" id="EU106610">
    <property type="protein sequence ID" value="ABU97461.1"/>
    <property type="molecule type" value="mRNA"/>
</dbReference>
<evidence type="ECO:0000256" key="3">
    <source>
        <dbReference type="ARBA" id="ARBA00022525"/>
    </source>
</evidence>
<evidence type="ECO:0000256" key="1">
    <source>
        <dbReference type="ARBA" id="ARBA00004613"/>
    </source>
</evidence>
<proteinExistence type="evidence at transcript level"/>
<dbReference type="GO" id="GO:0032934">
    <property type="term" value="F:sterol binding"/>
    <property type="evidence" value="ECO:0007669"/>
    <property type="project" value="InterPro"/>
</dbReference>
<evidence type="ECO:0000259" key="5">
    <source>
        <dbReference type="SMART" id="SM00737"/>
    </source>
</evidence>
<dbReference type="GO" id="GO:0005576">
    <property type="term" value="C:extracellular region"/>
    <property type="evidence" value="ECO:0007669"/>
    <property type="project" value="UniProtKB-SubCell"/>
</dbReference>
<dbReference type="Gene3D" id="2.60.40.770">
    <property type="match status" value="1"/>
</dbReference>
<sequence>MLKFAVLALFVAVVAAGDFKFSDCGHGEVTKLDLSDCSGSHCVIHKGKEFKMSADFVANQSSEKVEIKIIAKVNGLEIPVPGVESNGCNHMKCPVTKGQKYTFNYGISIPKLLPNIKALVTAKLIGDHGVLACLIVDGEIKN</sequence>
<feature type="chain" id="PRO_5002716101" evidence="4">
    <location>
        <begin position="17"/>
        <end position="142"/>
    </location>
</feature>
<protein>
    <submittedName>
        <fullName evidence="6">Group 2 allergen Ale o 2</fullName>
    </submittedName>
</protein>
<dbReference type="AlphaFoldDB" id="A7XZH4"/>